<evidence type="ECO:0000256" key="5">
    <source>
        <dbReference type="SAM" id="Phobius"/>
    </source>
</evidence>
<dbReference type="RefSeq" id="XP_056539199.1">
    <property type="nucleotide sequence ID" value="XM_056691493.1"/>
</dbReference>
<keyword evidence="1" id="KW-0813">Transport</keyword>
<gene>
    <name evidence="6" type="ORF">N7482_009369</name>
</gene>
<dbReference type="InterPro" id="IPR050327">
    <property type="entry name" value="Proton-linked_MCT"/>
</dbReference>
<evidence type="ECO:0000256" key="4">
    <source>
        <dbReference type="ARBA" id="ARBA00023136"/>
    </source>
</evidence>
<keyword evidence="4 5" id="KW-0472">Membrane</keyword>
<dbReference type="PANTHER" id="PTHR11360">
    <property type="entry name" value="MONOCARBOXYLATE TRANSPORTER"/>
    <property type="match status" value="1"/>
</dbReference>
<sequence>MPILVDSIISRVGFGWAMRTCAFFMLALLLVTNTTVRSRLRPNPKPATVGAYFRNFVDRPFVLTALASFFYSMGMFIPITYLVTYGEHVGMSDSFAEYLISVFNAAR</sequence>
<organism evidence="6 7">
    <name type="scientific">Penicillium canariense</name>
    <dbReference type="NCBI Taxonomy" id="189055"/>
    <lineage>
        <taxon>Eukaryota</taxon>
        <taxon>Fungi</taxon>
        <taxon>Dikarya</taxon>
        <taxon>Ascomycota</taxon>
        <taxon>Pezizomycotina</taxon>
        <taxon>Eurotiomycetes</taxon>
        <taxon>Eurotiomycetidae</taxon>
        <taxon>Eurotiales</taxon>
        <taxon>Aspergillaceae</taxon>
        <taxon>Penicillium</taxon>
    </lineage>
</organism>
<feature type="transmembrane region" description="Helical" evidence="5">
    <location>
        <begin position="12"/>
        <end position="31"/>
    </location>
</feature>
<dbReference type="AlphaFoldDB" id="A0A9W9HNQ6"/>
<accession>A0A9W9HNQ6</accession>
<evidence type="ECO:0000313" key="6">
    <source>
        <dbReference type="EMBL" id="KAJ5152891.1"/>
    </source>
</evidence>
<evidence type="ECO:0000256" key="2">
    <source>
        <dbReference type="ARBA" id="ARBA00022692"/>
    </source>
</evidence>
<comment type="caution">
    <text evidence="6">The sequence shown here is derived from an EMBL/GenBank/DDBJ whole genome shotgun (WGS) entry which is preliminary data.</text>
</comment>
<reference evidence="6" key="2">
    <citation type="journal article" date="2023" name="IMA Fungus">
        <title>Comparative genomic study of the Penicillium genus elucidates a diverse pangenome and 15 lateral gene transfer events.</title>
        <authorList>
            <person name="Petersen C."/>
            <person name="Sorensen T."/>
            <person name="Nielsen M.R."/>
            <person name="Sondergaard T.E."/>
            <person name="Sorensen J.L."/>
            <person name="Fitzpatrick D.A."/>
            <person name="Frisvad J.C."/>
            <person name="Nielsen K.L."/>
        </authorList>
    </citation>
    <scope>NUCLEOTIDE SEQUENCE</scope>
    <source>
        <strain evidence="6">IBT 26290</strain>
    </source>
</reference>
<dbReference type="OrthoDB" id="5667at2759"/>
<evidence type="ECO:0000256" key="3">
    <source>
        <dbReference type="ARBA" id="ARBA00022989"/>
    </source>
</evidence>
<dbReference type="PANTHER" id="PTHR11360:SF224">
    <property type="entry name" value="MAJOR FACILITATOR SUPERFAMILY (MFS) PROFILE DOMAIN-CONTAINING PROTEIN-RELATED"/>
    <property type="match status" value="1"/>
</dbReference>
<dbReference type="Proteomes" id="UP001149163">
    <property type="component" value="Unassembled WGS sequence"/>
</dbReference>
<keyword evidence="3 5" id="KW-1133">Transmembrane helix</keyword>
<feature type="transmembrane region" description="Helical" evidence="5">
    <location>
        <begin position="61"/>
        <end position="83"/>
    </location>
</feature>
<dbReference type="SUPFAM" id="SSF103473">
    <property type="entry name" value="MFS general substrate transporter"/>
    <property type="match status" value="1"/>
</dbReference>
<reference evidence="6" key="1">
    <citation type="submission" date="2022-11" db="EMBL/GenBank/DDBJ databases">
        <authorList>
            <person name="Petersen C."/>
        </authorList>
    </citation>
    <scope>NUCLEOTIDE SEQUENCE</scope>
    <source>
        <strain evidence="6">IBT 26290</strain>
    </source>
</reference>
<name>A0A9W9HNQ6_9EURO</name>
<dbReference type="EMBL" id="JAPQKN010000007">
    <property type="protein sequence ID" value="KAJ5152891.1"/>
    <property type="molecule type" value="Genomic_DNA"/>
</dbReference>
<proteinExistence type="predicted"/>
<evidence type="ECO:0000313" key="7">
    <source>
        <dbReference type="Proteomes" id="UP001149163"/>
    </source>
</evidence>
<dbReference type="InterPro" id="IPR036259">
    <property type="entry name" value="MFS_trans_sf"/>
</dbReference>
<evidence type="ECO:0008006" key="8">
    <source>
        <dbReference type="Google" id="ProtNLM"/>
    </source>
</evidence>
<keyword evidence="2 5" id="KW-0812">Transmembrane</keyword>
<dbReference type="GeneID" id="81430669"/>
<dbReference type="Gene3D" id="1.20.1250.20">
    <property type="entry name" value="MFS general substrate transporter like domains"/>
    <property type="match status" value="1"/>
</dbReference>
<protein>
    <recommendedName>
        <fullName evidence="8">MFS transporter</fullName>
    </recommendedName>
</protein>
<evidence type="ECO:0000256" key="1">
    <source>
        <dbReference type="ARBA" id="ARBA00022448"/>
    </source>
</evidence>
<keyword evidence="7" id="KW-1185">Reference proteome</keyword>